<dbReference type="EMBL" id="AXZL01000053">
    <property type="protein sequence ID" value="ESE42350.1"/>
    <property type="molecule type" value="Genomic_DNA"/>
</dbReference>
<comment type="caution">
    <text evidence="2">The sequence shown here is derived from an EMBL/GenBank/DDBJ whole genome shotgun (WGS) entry which is preliminary data.</text>
</comment>
<evidence type="ECO:0000313" key="3">
    <source>
        <dbReference type="Proteomes" id="UP000017548"/>
    </source>
</evidence>
<dbReference type="PANTHER" id="PTHR10224">
    <property type="entry name" value="ES1 PROTEIN HOMOLOG, MITOCHONDRIAL"/>
    <property type="match status" value="1"/>
</dbReference>
<organism evidence="2 3">
    <name type="scientific">Shewanella decolorationis S12</name>
    <dbReference type="NCBI Taxonomy" id="1353536"/>
    <lineage>
        <taxon>Bacteria</taxon>
        <taxon>Pseudomonadati</taxon>
        <taxon>Pseudomonadota</taxon>
        <taxon>Gammaproteobacteria</taxon>
        <taxon>Alteromonadales</taxon>
        <taxon>Shewanellaceae</taxon>
        <taxon>Shewanella</taxon>
    </lineage>
</organism>
<dbReference type="PANTHER" id="PTHR10224:SF12">
    <property type="entry name" value="GLYOXALASE ELBB"/>
    <property type="match status" value="1"/>
</dbReference>
<evidence type="ECO:0000313" key="2">
    <source>
        <dbReference type="EMBL" id="ESE42350.1"/>
    </source>
</evidence>
<name>A0ABN0PQC7_9GAMM</name>
<evidence type="ECO:0000256" key="1">
    <source>
        <dbReference type="PIRNR" id="PIRNR006320"/>
    </source>
</evidence>
<dbReference type="CDD" id="cd03133">
    <property type="entry name" value="GATase1_ES1"/>
    <property type="match status" value="1"/>
</dbReference>
<dbReference type="NCBIfam" id="NF008747">
    <property type="entry name" value="PRK11780.1"/>
    <property type="match status" value="1"/>
</dbReference>
<dbReference type="PIRSF" id="PIRSF006320">
    <property type="entry name" value="Elb2"/>
    <property type="match status" value="1"/>
</dbReference>
<accession>A0ABN0PQC7</accession>
<sequence>MIFKQINHFVYSLLKPNDIRRIFIMKKIAVLLSGCGVFDGTEIHESVLTLLSLSKAGAQYQCFAPDINQMHVVNHFTGEVDKTATRNVLVESARIARGEVKATTELDITDFDALVILGGFGAAKNLCNFATNGSECEVNPLVTDFINEFILAKKPVGFICIAPMMIPRLYGHGAKGTIGNDVDTVAAFNLMGGHHQAATVHDIVVDEANKIVSTPAYMLAGNIAEAHSGIEKLVAKVLELAK</sequence>
<comment type="catalytic activity">
    <reaction evidence="1">
        <text>glyoxal + H2O = glycolate + H(+)</text>
        <dbReference type="Rhea" id="RHEA:51672"/>
        <dbReference type="ChEBI" id="CHEBI:15377"/>
        <dbReference type="ChEBI" id="CHEBI:15378"/>
        <dbReference type="ChEBI" id="CHEBI:29805"/>
        <dbReference type="ChEBI" id="CHEBI:34779"/>
    </reaction>
</comment>
<dbReference type="InterPro" id="IPR029062">
    <property type="entry name" value="Class_I_gatase-like"/>
</dbReference>
<dbReference type="Proteomes" id="UP000017548">
    <property type="component" value="Unassembled WGS sequence"/>
</dbReference>
<protein>
    <recommendedName>
        <fullName evidence="1">Glyoxalase</fullName>
    </recommendedName>
</protein>
<dbReference type="Gene3D" id="3.40.50.880">
    <property type="match status" value="1"/>
</dbReference>
<dbReference type="InterPro" id="IPR026041">
    <property type="entry name" value="ElbB"/>
</dbReference>
<keyword evidence="3" id="KW-1185">Reference proteome</keyword>
<comment type="similarity">
    <text evidence="1">Belongs to the peptidase C56 family.</text>
</comment>
<reference evidence="2 3" key="1">
    <citation type="journal article" date="2013" name="Genome Announc.">
        <title>Draft Genome Sequence of Shewanella decolorationis S12, a Dye-Degrading Bacterium Isolated from a Wastewater Treatment Plant.</title>
        <authorList>
            <person name="Xu M."/>
            <person name="Fang Y."/>
            <person name="Liu J."/>
            <person name="Chen X."/>
            <person name="Sun G."/>
            <person name="Guo J."/>
            <person name="Hua Z."/>
            <person name="Tu Q."/>
            <person name="Wu L."/>
            <person name="Zhou J."/>
            <person name="Liu X."/>
        </authorList>
    </citation>
    <scope>NUCLEOTIDE SEQUENCE [LARGE SCALE GENOMIC DNA]</scope>
    <source>
        <strain evidence="2 3">S12</strain>
    </source>
</reference>
<keyword evidence="1" id="KW-0456">Lyase</keyword>
<dbReference type="SUPFAM" id="SSF52317">
    <property type="entry name" value="Class I glutamine amidotransferase-like"/>
    <property type="match status" value="1"/>
</dbReference>
<proteinExistence type="inferred from homology"/>
<comment type="function">
    <text evidence="1">Displays glyoxalase activity, catalyzing the conversion of glyoxal to glycolate.</text>
</comment>
<gene>
    <name evidence="2" type="ORF">SHD_1089</name>
</gene>